<dbReference type="EMBL" id="CP044427">
    <property type="protein sequence ID" value="QFG69667.1"/>
    <property type="molecule type" value="Genomic_DNA"/>
</dbReference>
<sequence>MSTWNAGPRNALTDVAGLAVGHHQRTGDGWLTGTTVILAPPEGAVGGVDVRGGGPGTRETALLDPRNLVERVHAVTLTGGSAFGLAAADGVMRRLYAEGRGFPMGGPGRVVPIVPGAVVFDLGRGGDFDNFPGPDFGEAACSAALQAQSAGEQPVLAQGSVGAGTGTQAGGLRGGVGSASVVIDGAVTVSALVVVNAVGSAVDPATGELWGARHLLEADVHGIPGWPDGALPSRPDAEEVESARRAAAETSTAGAVPRTLATTIGVVATDATLTKAQCARLASSGHDGMARGISPIHTMFDGDTLFGLSTASGPAPDPATFHQVLHAAGEVVTRAIVRALLAAESVTTPAGTWRSYRDAFPGAAR</sequence>
<dbReference type="Proteomes" id="UP000326546">
    <property type="component" value="Chromosome"/>
</dbReference>
<accession>A0A5J6V7X5</accession>
<protein>
    <submittedName>
        <fullName evidence="2">P1 family peptidase</fullName>
    </submittedName>
</protein>
<dbReference type="KEGG" id="serw:FY030_14025"/>
<evidence type="ECO:0000313" key="2">
    <source>
        <dbReference type="EMBL" id="QFG69667.1"/>
    </source>
</evidence>
<dbReference type="Pfam" id="PF03576">
    <property type="entry name" value="Peptidase_S58"/>
    <property type="match status" value="1"/>
</dbReference>
<name>A0A5J6V7X5_9MICO</name>
<gene>
    <name evidence="2" type="ORF">FY030_14025</name>
</gene>
<dbReference type="PANTHER" id="PTHR36512:SF3">
    <property type="entry name" value="BLR5678 PROTEIN"/>
    <property type="match status" value="1"/>
</dbReference>
<dbReference type="RefSeq" id="WP_158062157.1">
    <property type="nucleotide sequence ID" value="NZ_CP044427.1"/>
</dbReference>
<dbReference type="CDD" id="cd02252">
    <property type="entry name" value="nylC_like"/>
    <property type="match status" value="1"/>
</dbReference>
<dbReference type="InterPro" id="IPR005321">
    <property type="entry name" value="Peptidase_S58_DmpA"/>
</dbReference>
<dbReference type="PANTHER" id="PTHR36512">
    <property type="entry name" value="D-AMINOPEPTIDASE"/>
    <property type="match status" value="1"/>
</dbReference>
<organism evidence="2 3">
    <name type="scientific">Ornithinimicrobium pratense</name>
    <dbReference type="NCBI Taxonomy" id="2593973"/>
    <lineage>
        <taxon>Bacteria</taxon>
        <taxon>Bacillati</taxon>
        <taxon>Actinomycetota</taxon>
        <taxon>Actinomycetes</taxon>
        <taxon>Micrococcales</taxon>
        <taxon>Ornithinimicrobiaceae</taxon>
        <taxon>Ornithinimicrobium</taxon>
    </lineage>
</organism>
<proteinExistence type="inferred from homology"/>
<dbReference type="SUPFAM" id="SSF56266">
    <property type="entry name" value="DmpA/ArgJ-like"/>
    <property type="match status" value="1"/>
</dbReference>
<evidence type="ECO:0000256" key="1">
    <source>
        <dbReference type="ARBA" id="ARBA00007068"/>
    </source>
</evidence>
<dbReference type="Gene3D" id="3.60.70.12">
    <property type="entry name" value="L-amino peptidase D-ALA esterase/amidase"/>
    <property type="match status" value="1"/>
</dbReference>
<keyword evidence="3" id="KW-1185">Reference proteome</keyword>
<comment type="similarity">
    <text evidence="1">Belongs to the peptidase S58 family.</text>
</comment>
<dbReference type="InterPro" id="IPR016117">
    <property type="entry name" value="ArgJ-like_dom_sf"/>
</dbReference>
<dbReference type="AlphaFoldDB" id="A0A5J6V7X5"/>
<dbReference type="GO" id="GO:0004177">
    <property type="term" value="F:aminopeptidase activity"/>
    <property type="evidence" value="ECO:0007669"/>
    <property type="project" value="TreeGrafter"/>
</dbReference>
<evidence type="ECO:0000313" key="3">
    <source>
        <dbReference type="Proteomes" id="UP000326546"/>
    </source>
</evidence>
<dbReference type="OrthoDB" id="9808347at2"/>
<reference evidence="2 3" key="1">
    <citation type="submission" date="2019-09" db="EMBL/GenBank/DDBJ databases">
        <title>Serinicoccus pratensis sp. nov., isolated from meadow soil.</title>
        <authorList>
            <person name="Zhang W."/>
        </authorList>
    </citation>
    <scope>NUCLEOTIDE SEQUENCE [LARGE SCALE GENOMIC DNA]</scope>
    <source>
        <strain evidence="2 3">W204</strain>
    </source>
</reference>